<gene>
    <name evidence="1" type="ORF">CGC53_01750</name>
</gene>
<dbReference type="RefSeq" id="WP_095913075.1">
    <property type="nucleotide sequence ID" value="NZ_CAUUPF010000011.1"/>
</dbReference>
<dbReference type="KEGG" id="clk:CGC53_01750"/>
<dbReference type="Proteomes" id="UP000217276">
    <property type="component" value="Chromosome"/>
</dbReference>
<proteinExistence type="predicted"/>
<keyword evidence="2" id="KW-1185">Reference proteome</keyword>
<dbReference type="EMBL" id="CP022384">
    <property type="protein sequence ID" value="ATA81159.1"/>
    <property type="molecule type" value="Genomic_DNA"/>
</dbReference>
<organism evidence="1 2">
    <name type="scientific">Capnocytophaga leadbetteri</name>
    <dbReference type="NCBI Taxonomy" id="327575"/>
    <lineage>
        <taxon>Bacteria</taxon>
        <taxon>Pseudomonadati</taxon>
        <taxon>Bacteroidota</taxon>
        <taxon>Flavobacteriia</taxon>
        <taxon>Flavobacteriales</taxon>
        <taxon>Flavobacteriaceae</taxon>
        <taxon>Capnocytophaga</taxon>
    </lineage>
</organism>
<name>A0A250F7R0_9FLAO</name>
<evidence type="ECO:0000313" key="1">
    <source>
        <dbReference type="EMBL" id="ATA81159.1"/>
    </source>
</evidence>
<evidence type="ECO:0008006" key="3">
    <source>
        <dbReference type="Google" id="ProtNLM"/>
    </source>
</evidence>
<reference evidence="2" key="1">
    <citation type="submission" date="2017-06" db="EMBL/GenBank/DDBJ databases">
        <title>Capnocytophaga spp. assemblies.</title>
        <authorList>
            <person name="Gulvik C.A."/>
        </authorList>
    </citation>
    <scope>NUCLEOTIDE SEQUENCE [LARGE SCALE GENOMIC DNA]</scope>
    <source>
        <strain evidence="2">H6253</strain>
    </source>
</reference>
<dbReference type="AlphaFoldDB" id="A0A250F7R0"/>
<sequence>MEKERKNFTEKSYEKLKNAIQEIVNEEDRKDVYVLSLCYTCDDEDLRFPKVTLSYNTLSNVKEESYNAALKEDAKWNYDYWLQTEIETIGGKKDKQLKQWFAKTPYFYSDEENDRAIEEDEELYEKILKKGDRFTKEFIKEVIALAKRLIDEGEIEKVFTRNIPIIIHQQDFEETPILWTKKANPTKLIKEFLDYFDGDDE</sequence>
<evidence type="ECO:0000313" key="2">
    <source>
        <dbReference type="Proteomes" id="UP000217276"/>
    </source>
</evidence>
<accession>A0A250F7R0</accession>
<protein>
    <recommendedName>
        <fullName evidence="3">DUF4303 domain-containing protein</fullName>
    </recommendedName>
</protein>